<dbReference type="Proteomes" id="UP000005850">
    <property type="component" value="Chromosome"/>
</dbReference>
<evidence type="ECO:0008006" key="4">
    <source>
        <dbReference type="Google" id="ProtNLM"/>
    </source>
</evidence>
<dbReference type="RefSeq" id="WP_003335733.1">
    <property type="nucleotide sequence ID" value="NZ_CP007806.1"/>
</dbReference>
<feature type="signal peptide" evidence="1">
    <location>
        <begin position="1"/>
        <end position="22"/>
    </location>
</feature>
<dbReference type="PROSITE" id="PS51257">
    <property type="entry name" value="PROKAR_LIPOPROTEIN"/>
    <property type="match status" value="1"/>
</dbReference>
<keyword evidence="1" id="KW-0732">Signal</keyword>
<evidence type="ECO:0000256" key="1">
    <source>
        <dbReference type="SAM" id="SignalP"/>
    </source>
</evidence>
<dbReference type="EMBL" id="CP007806">
    <property type="protein sequence ID" value="AIG27368.1"/>
    <property type="molecule type" value="Genomic_DNA"/>
</dbReference>
<evidence type="ECO:0000313" key="2">
    <source>
        <dbReference type="EMBL" id="AIG27368.1"/>
    </source>
</evidence>
<organism evidence="2 3">
    <name type="scientific">Brevibacillus laterosporus LMG 15441</name>
    <dbReference type="NCBI Taxonomy" id="1042163"/>
    <lineage>
        <taxon>Bacteria</taxon>
        <taxon>Bacillati</taxon>
        <taxon>Bacillota</taxon>
        <taxon>Bacilli</taxon>
        <taxon>Bacillales</taxon>
        <taxon>Paenibacillaceae</taxon>
        <taxon>Brevibacillus</taxon>
    </lineage>
</organism>
<dbReference type="AlphaFoldDB" id="A0A075R7Z9"/>
<feature type="chain" id="PRO_5001709239" description="Lipoprotein" evidence="1">
    <location>
        <begin position="23"/>
        <end position="185"/>
    </location>
</feature>
<sequence length="185" mass="20832">MKRTPVIPAVLIASLFLFSGCAVDKSPRKIDKISEETIQKVSSKTYQSINEYSKEIAGQHLKTSVLQISQKDTLADLKLEISISEYLREKMVDTEKPIYFTFGDVLGSKKIGQLLVESPPVIQIDLSKGKENTYTLSQQLKLKEKPSEEEKKTLLTPENYELQVLNEEKLAVAVFIGLETPTIQK</sequence>
<reference evidence="2 3" key="1">
    <citation type="journal article" date="2011" name="J. Bacteriol.">
        <title>Genome sequence of Brevibacillus laterosporus LMG 15441, a pathogen of invertebrates.</title>
        <authorList>
            <person name="Djukic M."/>
            <person name="Poehlein A."/>
            <person name="Thurmer A."/>
            <person name="Daniel R."/>
        </authorList>
    </citation>
    <scope>NUCLEOTIDE SEQUENCE [LARGE SCALE GENOMIC DNA]</scope>
    <source>
        <strain evidence="2 3">LMG 15441</strain>
    </source>
</reference>
<evidence type="ECO:0000313" key="3">
    <source>
        <dbReference type="Proteomes" id="UP000005850"/>
    </source>
</evidence>
<gene>
    <name evidence="2" type="ORF">BRLA_c030560</name>
</gene>
<protein>
    <recommendedName>
        <fullName evidence="4">Lipoprotein</fullName>
    </recommendedName>
</protein>
<dbReference type="KEGG" id="blr:BRLA_c030560"/>
<name>A0A075R7Z9_BRELA</name>
<proteinExistence type="predicted"/>
<keyword evidence="3" id="KW-1185">Reference proteome</keyword>
<dbReference type="HOGENOM" id="CLU_1458661_0_0_9"/>
<accession>A0A075R7Z9</accession>
<dbReference type="eggNOG" id="ENOG5033NWU">
    <property type="taxonomic scope" value="Bacteria"/>
</dbReference>